<dbReference type="CDD" id="cd00130">
    <property type="entry name" value="PAS"/>
    <property type="match status" value="2"/>
</dbReference>
<dbReference type="PROSITE" id="PS50112">
    <property type="entry name" value="PAS"/>
    <property type="match status" value="1"/>
</dbReference>
<dbReference type="InterPro" id="IPR001610">
    <property type="entry name" value="PAC"/>
</dbReference>
<dbReference type="InterPro" id="IPR003594">
    <property type="entry name" value="HATPase_dom"/>
</dbReference>
<evidence type="ECO:0000259" key="8">
    <source>
        <dbReference type="PROSITE" id="PS50109"/>
    </source>
</evidence>
<dbReference type="NCBIfam" id="TIGR00229">
    <property type="entry name" value="sensory_box"/>
    <property type="match status" value="2"/>
</dbReference>
<evidence type="ECO:0000256" key="4">
    <source>
        <dbReference type="ARBA" id="ARBA00022679"/>
    </source>
</evidence>
<gene>
    <name evidence="12" type="ORF">CAP_3685</name>
</gene>
<keyword evidence="7" id="KW-0175">Coiled coil</keyword>
<feature type="domain" description="Response regulatory" evidence="9">
    <location>
        <begin position="713"/>
        <end position="828"/>
    </location>
</feature>
<feature type="domain" description="Histidine kinase" evidence="8">
    <location>
        <begin position="467"/>
        <end position="692"/>
    </location>
</feature>
<dbReference type="InterPro" id="IPR005467">
    <property type="entry name" value="His_kinase_dom"/>
</dbReference>
<dbReference type="FunFam" id="3.30.450.20:FF:000099">
    <property type="entry name" value="Sensory box sensor histidine kinase"/>
    <property type="match status" value="1"/>
</dbReference>
<feature type="domain" description="PAS" evidence="10">
    <location>
        <begin position="304"/>
        <end position="374"/>
    </location>
</feature>
<feature type="modified residue" description="4-aspartylphosphate" evidence="6">
    <location>
        <position position="763"/>
    </location>
</feature>
<dbReference type="GO" id="GO:0000155">
    <property type="term" value="F:phosphorelay sensor kinase activity"/>
    <property type="evidence" value="ECO:0007669"/>
    <property type="project" value="InterPro"/>
</dbReference>
<dbReference type="InterPro" id="IPR013656">
    <property type="entry name" value="PAS_4"/>
</dbReference>
<evidence type="ECO:0000256" key="7">
    <source>
        <dbReference type="SAM" id="Coils"/>
    </source>
</evidence>
<evidence type="ECO:0000256" key="2">
    <source>
        <dbReference type="ARBA" id="ARBA00012438"/>
    </source>
</evidence>
<protein>
    <recommendedName>
        <fullName evidence="2">histidine kinase</fullName>
        <ecNumber evidence="2">2.7.13.3</ecNumber>
    </recommendedName>
</protein>
<dbReference type="CDD" id="cd00082">
    <property type="entry name" value="HisKA"/>
    <property type="match status" value="1"/>
</dbReference>
<dbReference type="CDD" id="cd16919">
    <property type="entry name" value="HATPase_CckA-like"/>
    <property type="match status" value="1"/>
</dbReference>
<dbReference type="PANTHER" id="PTHR43304">
    <property type="entry name" value="PHYTOCHROME-LIKE PROTEIN CPH1"/>
    <property type="match status" value="1"/>
</dbReference>
<dbReference type="InterPro" id="IPR013655">
    <property type="entry name" value="PAS_fold_3"/>
</dbReference>
<dbReference type="SMART" id="SM00387">
    <property type="entry name" value="HATPase_c"/>
    <property type="match status" value="1"/>
</dbReference>
<dbReference type="InterPro" id="IPR036890">
    <property type="entry name" value="HATPase_C_sf"/>
</dbReference>
<dbReference type="SUPFAM" id="SSF52172">
    <property type="entry name" value="CheY-like"/>
    <property type="match status" value="1"/>
</dbReference>
<dbReference type="Gene3D" id="3.30.565.10">
    <property type="entry name" value="Histidine kinase-like ATPase, C-terminal domain"/>
    <property type="match status" value="1"/>
</dbReference>
<evidence type="ECO:0000256" key="5">
    <source>
        <dbReference type="ARBA" id="ARBA00022777"/>
    </source>
</evidence>
<dbReference type="SMART" id="SM00448">
    <property type="entry name" value="REC"/>
    <property type="match status" value="1"/>
</dbReference>
<dbReference type="CDD" id="cd18161">
    <property type="entry name" value="REC_hyHK_blue-like"/>
    <property type="match status" value="1"/>
</dbReference>
<dbReference type="Pfam" id="PF00512">
    <property type="entry name" value="HisKA"/>
    <property type="match status" value="1"/>
</dbReference>
<dbReference type="Gene3D" id="2.10.70.100">
    <property type="match status" value="1"/>
</dbReference>
<dbReference type="STRING" id="1192034.CAP_3685"/>
<dbReference type="InterPro" id="IPR004358">
    <property type="entry name" value="Sig_transdc_His_kin-like_C"/>
</dbReference>
<reference evidence="12 13" key="1">
    <citation type="submission" date="2013-05" db="EMBL/GenBank/DDBJ databases">
        <title>Genome assembly of Chondromyces apiculatus DSM 436.</title>
        <authorList>
            <person name="Sharma G."/>
            <person name="Khatri I."/>
            <person name="Kaur C."/>
            <person name="Mayilraj S."/>
            <person name="Subramanian S."/>
        </authorList>
    </citation>
    <scope>NUCLEOTIDE SEQUENCE [LARGE SCALE GENOMIC DNA]</scope>
    <source>
        <strain evidence="12 13">DSM 436</strain>
    </source>
</reference>
<dbReference type="PRINTS" id="PR00344">
    <property type="entry name" value="BCTRLSENSOR"/>
</dbReference>
<dbReference type="InterPro" id="IPR011006">
    <property type="entry name" value="CheY-like_superfamily"/>
</dbReference>
<evidence type="ECO:0000256" key="1">
    <source>
        <dbReference type="ARBA" id="ARBA00000085"/>
    </source>
</evidence>
<keyword evidence="4" id="KW-0808">Transferase</keyword>
<accession>A0A017T8H0</accession>
<dbReference type="Pfam" id="PF00072">
    <property type="entry name" value="Response_reg"/>
    <property type="match status" value="1"/>
</dbReference>
<dbReference type="InterPro" id="IPR001789">
    <property type="entry name" value="Sig_transdc_resp-reg_receiver"/>
</dbReference>
<dbReference type="AlphaFoldDB" id="A0A017T8H0"/>
<dbReference type="EMBL" id="ASRX01000027">
    <property type="protein sequence ID" value="EYF05095.1"/>
    <property type="molecule type" value="Genomic_DNA"/>
</dbReference>
<dbReference type="SUPFAM" id="SSF55874">
    <property type="entry name" value="ATPase domain of HSP90 chaperone/DNA topoisomerase II/histidine kinase"/>
    <property type="match status" value="1"/>
</dbReference>
<dbReference type="SUPFAM" id="SSF55785">
    <property type="entry name" value="PYP-like sensor domain (PAS domain)"/>
    <property type="match status" value="3"/>
</dbReference>
<proteinExistence type="predicted"/>
<dbReference type="SMART" id="SM00388">
    <property type="entry name" value="HisKA"/>
    <property type="match status" value="1"/>
</dbReference>
<dbReference type="InterPro" id="IPR000014">
    <property type="entry name" value="PAS"/>
</dbReference>
<name>A0A017T8H0_9BACT</name>
<sequence length="831" mass="91978">MTDGNDDAQRPSFPAGDGETMVLTRALDWSKTPLGPITAWPHSLKTAVDICLNSPLSTVLLWGPERVMIYNDGYAAICGSKHPAALGQRCQDVWPELWADWNLPLSERVLQGERVTARDKLHTLERDGALADAWFDLFFSPVRSDDREKVDGVMIVAIETTERVLTERHLRTANERIQLALDAQAVLGTWVWDIPADRFTADARFARSFSLDPERCATGLPLSTVMASMHPEDQVRVASEIARTVARGGRYRSEYRVRQLDGTFRWVEANGHCEQGADGRPMRFLGVLIDIEHRKHAENALRESELQFRTLSEIVPEIVWMASSDGRSTYTNPFWSDFTGLTPEASHGAGWASVIHPDHRAHVLEVWRHALETGESFEVHIPFRDREGGYRWFLTRGMPVRRLDDTIERWMGTGTDVTEVTHAREALARNAEDLERRVKERTQALLQAEEALRQSQKMEAIGQLTGGIAHDFNNLLGGIIGALDILQKRVATGRLEGMQRYIDVAIRSSTKAAALTHRLLAFSRRQSLDIQPTDVNALIGSLEDLLRRTMGENVELAMLLDAGLWAATTDANQFENALLNLCINARDAMAGGGKLTIETANTHLDAAYVQDKDGLDAGDYVVICVSDTGSGMPPDVIARAFDPFFTTKPIGQGTGLGLSMIYGFAKQSGGHVSIYSEVDKGTTVKLYLSRHQALMEKTSAPERERPKAEAGETVLVVEDDPVVRMVMLDVLHDLGYAALEATDARSAIPFLENGQRIDLLVTDVGLPGLNGRQLAEIARQRRPELPVLFVTGYAEGAALRGGFLGQGMEMIMKPFAIDALATKIREMIVLS</sequence>
<dbReference type="Gene3D" id="3.40.50.2300">
    <property type="match status" value="1"/>
</dbReference>
<dbReference type="RefSeq" id="WP_197041254.1">
    <property type="nucleotide sequence ID" value="NZ_ASRX01000027.1"/>
</dbReference>
<dbReference type="InterPro" id="IPR035965">
    <property type="entry name" value="PAS-like_dom_sf"/>
</dbReference>
<comment type="catalytic activity">
    <reaction evidence="1">
        <text>ATP + protein L-histidine = ADP + protein N-phospho-L-histidine.</text>
        <dbReference type="EC" id="2.7.13.3"/>
    </reaction>
</comment>
<evidence type="ECO:0000256" key="3">
    <source>
        <dbReference type="ARBA" id="ARBA00022553"/>
    </source>
</evidence>
<comment type="caution">
    <text evidence="12">The sequence shown here is derived from an EMBL/GenBank/DDBJ whole genome shotgun (WGS) entry which is preliminary data.</text>
</comment>
<dbReference type="Gene3D" id="1.10.287.130">
    <property type="match status" value="1"/>
</dbReference>
<dbReference type="Pfam" id="PF02518">
    <property type="entry name" value="HATPase_c"/>
    <property type="match status" value="1"/>
</dbReference>
<dbReference type="Pfam" id="PF08448">
    <property type="entry name" value="PAS_4"/>
    <property type="match status" value="1"/>
</dbReference>
<keyword evidence="3 6" id="KW-0597">Phosphoprotein</keyword>
<keyword evidence="13" id="KW-1185">Reference proteome</keyword>
<dbReference type="EC" id="2.7.13.3" evidence="2"/>
<dbReference type="SUPFAM" id="SSF47384">
    <property type="entry name" value="Homodimeric domain of signal transducing histidine kinase"/>
    <property type="match status" value="1"/>
</dbReference>
<dbReference type="PANTHER" id="PTHR43304:SF1">
    <property type="entry name" value="PAC DOMAIN-CONTAINING PROTEIN"/>
    <property type="match status" value="1"/>
</dbReference>
<feature type="coiled-coil region" evidence="7">
    <location>
        <begin position="417"/>
        <end position="451"/>
    </location>
</feature>
<feature type="domain" description="PAC" evidence="11">
    <location>
        <begin position="375"/>
        <end position="429"/>
    </location>
</feature>
<evidence type="ECO:0000259" key="10">
    <source>
        <dbReference type="PROSITE" id="PS50112"/>
    </source>
</evidence>
<dbReference type="InterPro" id="IPR036097">
    <property type="entry name" value="HisK_dim/P_sf"/>
</dbReference>
<dbReference type="eggNOG" id="COG4191">
    <property type="taxonomic scope" value="Bacteria"/>
</dbReference>
<dbReference type="PROSITE" id="PS50109">
    <property type="entry name" value="HIS_KIN"/>
    <property type="match status" value="1"/>
</dbReference>
<dbReference type="PROSITE" id="PS50113">
    <property type="entry name" value="PAC"/>
    <property type="match status" value="2"/>
</dbReference>
<dbReference type="Gene3D" id="3.30.450.20">
    <property type="entry name" value="PAS domain"/>
    <property type="match status" value="3"/>
</dbReference>
<evidence type="ECO:0000313" key="13">
    <source>
        <dbReference type="Proteomes" id="UP000019678"/>
    </source>
</evidence>
<dbReference type="SMART" id="SM00091">
    <property type="entry name" value="PAS"/>
    <property type="match status" value="2"/>
</dbReference>
<dbReference type="PROSITE" id="PS50110">
    <property type="entry name" value="RESPONSE_REGULATORY"/>
    <property type="match status" value="1"/>
</dbReference>
<dbReference type="InterPro" id="IPR000700">
    <property type="entry name" value="PAS-assoc_C"/>
</dbReference>
<dbReference type="Pfam" id="PF08447">
    <property type="entry name" value="PAS_3"/>
    <property type="match status" value="2"/>
</dbReference>
<keyword evidence="5 12" id="KW-0418">Kinase</keyword>
<organism evidence="12 13">
    <name type="scientific">Chondromyces apiculatus DSM 436</name>
    <dbReference type="NCBI Taxonomy" id="1192034"/>
    <lineage>
        <taxon>Bacteria</taxon>
        <taxon>Pseudomonadati</taxon>
        <taxon>Myxococcota</taxon>
        <taxon>Polyangia</taxon>
        <taxon>Polyangiales</taxon>
        <taxon>Polyangiaceae</taxon>
        <taxon>Chondromyces</taxon>
    </lineage>
</organism>
<evidence type="ECO:0000259" key="9">
    <source>
        <dbReference type="PROSITE" id="PS50110"/>
    </source>
</evidence>
<dbReference type="SMART" id="SM00086">
    <property type="entry name" value="PAC"/>
    <property type="match status" value="2"/>
</dbReference>
<evidence type="ECO:0000259" key="11">
    <source>
        <dbReference type="PROSITE" id="PS50113"/>
    </source>
</evidence>
<evidence type="ECO:0000256" key="6">
    <source>
        <dbReference type="PROSITE-ProRule" id="PRU00169"/>
    </source>
</evidence>
<dbReference type="InterPro" id="IPR003661">
    <property type="entry name" value="HisK_dim/P_dom"/>
</dbReference>
<dbReference type="InterPro" id="IPR052162">
    <property type="entry name" value="Sensor_kinase/Photoreceptor"/>
</dbReference>
<feature type="domain" description="PAC" evidence="11">
    <location>
        <begin position="251"/>
        <end position="303"/>
    </location>
</feature>
<evidence type="ECO:0000313" key="12">
    <source>
        <dbReference type="EMBL" id="EYF05095.1"/>
    </source>
</evidence>
<dbReference type="Proteomes" id="UP000019678">
    <property type="component" value="Unassembled WGS sequence"/>
</dbReference>